<feature type="region of interest" description="Disordered" evidence="4">
    <location>
        <begin position="168"/>
        <end position="194"/>
    </location>
</feature>
<feature type="signal peptide" evidence="5">
    <location>
        <begin position="1"/>
        <end position="18"/>
    </location>
</feature>
<dbReference type="NCBIfam" id="TIGR00357">
    <property type="entry name" value="peptide-methionine (R)-S-oxide reductase MsrB"/>
    <property type="match status" value="1"/>
</dbReference>
<accession>A0ABM7RR85</accession>
<keyword evidence="2" id="KW-0560">Oxidoreductase</keyword>
<dbReference type="InterPro" id="IPR011057">
    <property type="entry name" value="Mss4-like_sf"/>
</dbReference>
<dbReference type="PANTHER" id="PTHR10173">
    <property type="entry name" value="METHIONINE SULFOXIDE REDUCTASE"/>
    <property type="match status" value="1"/>
</dbReference>
<name>A0ABM7RR85_9BACT</name>
<evidence type="ECO:0000256" key="4">
    <source>
        <dbReference type="SAM" id="MobiDB-lite"/>
    </source>
</evidence>
<gene>
    <name evidence="7" type="ORF">HAHE_38380</name>
</gene>
<evidence type="ECO:0000313" key="8">
    <source>
        <dbReference type="Proteomes" id="UP001374893"/>
    </source>
</evidence>
<protein>
    <recommendedName>
        <fullName evidence="1">peptide-methionine (R)-S-oxide reductase</fullName>
        <ecNumber evidence="1">1.8.4.12</ecNumber>
    </recommendedName>
</protein>
<dbReference type="EC" id="1.8.4.12" evidence="1"/>
<dbReference type="InterPro" id="IPR028427">
    <property type="entry name" value="Met_Sox_Rdtase_MsrB"/>
</dbReference>
<evidence type="ECO:0000256" key="5">
    <source>
        <dbReference type="SAM" id="SignalP"/>
    </source>
</evidence>
<dbReference type="RefSeq" id="WP_338686759.1">
    <property type="nucleotide sequence ID" value="NZ_AP024702.1"/>
</dbReference>
<evidence type="ECO:0000256" key="3">
    <source>
        <dbReference type="ARBA" id="ARBA00048488"/>
    </source>
</evidence>
<feature type="compositionally biased region" description="Basic and acidic residues" evidence="4">
    <location>
        <begin position="173"/>
        <end position="194"/>
    </location>
</feature>
<keyword evidence="8" id="KW-1185">Reference proteome</keyword>
<sequence length="194" mass="21434">MKSAAISAILALSLAACADESSRKVMETSDKAPEQPAAKIEKTDEEWRKELTPEQYEILRQAGTERANGQVYHEFKKQGAGTYYCAGCDAELFSSNEKFDSGCGWPSFYDPSKAKNVKTSVDYHLGYPRTEVRCAICDGHLGHVFTGEGFDTPTDKRYCINGTVLKFVPAGEPKPDKTPEEAPEKPEPEKPESE</sequence>
<comment type="catalytic activity">
    <reaction evidence="3">
        <text>L-methionyl-[protein] + [thioredoxin]-disulfide + H2O = L-methionyl-(R)-S-oxide-[protein] + [thioredoxin]-dithiol</text>
        <dbReference type="Rhea" id="RHEA:24164"/>
        <dbReference type="Rhea" id="RHEA-COMP:10698"/>
        <dbReference type="Rhea" id="RHEA-COMP:10700"/>
        <dbReference type="Rhea" id="RHEA-COMP:12313"/>
        <dbReference type="Rhea" id="RHEA-COMP:12314"/>
        <dbReference type="ChEBI" id="CHEBI:15377"/>
        <dbReference type="ChEBI" id="CHEBI:16044"/>
        <dbReference type="ChEBI" id="CHEBI:29950"/>
        <dbReference type="ChEBI" id="CHEBI:45764"/>
        <dbReference type="ChEBI" id="CHEBI:50058"/>
        <dbReference type="EC" id="1.8.4.12"/>
    </reaction>
</comment>
<evidence type="ECO:0000256" key="2">
    <source>
        <dbReference type="ARBA" id="ARBA00023002"/>
    </source>
</evidence>
<dbReference type="SUPFAM" id="SSF51316">
    <property type="entry name" value="Mss4-like"/>
    <property type="match status" value="1"/>
</dbReference>
<dbReference type="InterPro" id="IPR002579">
    <property type="entry name" value="Met_Sox_Rdtase_MsrB_dom"/>
</dbReference>
<evidence type="ECO:0000256" key="1">
    <source>
        <dbReference type="ARBA" id="ARBA00012499"/>
    </source>
</evidence>
<dbReference type="Pfam" id="PF01641">
    <property type="entry name" value="SelR"/>
    <property type="match status" value="1"/>
</dbReference>
<organism evidence="7 8">
    <name type="scientific">Haloferula helveola</name>
    <dbReference type="NCBI Taxonomy" id="490095"/>
    <lineage>
        <taxon>Bacteria</taxon>
        <taxon>Pseudomonadati</taxon>
        <taxon>Verrucomicrobiota</taxon>
        <taxon>Verrucomicrobiia</taxon>
        <taxon>Verrucomicrobiales</taxon>
        <taxon>Verrucomicrobiaceae</taxon>
        <taxon>Haloferula</taxon>
    </lineage>
</organism>
<evidence type="ECO:0000313" key="7">
    <source>
        <dbReference type="EMBL" id="BCX49930.1"/>
    </source>
</evidence>
<reference evidence="7 8" key="1">
    <citation type="submission" date="2021-06" db="EMBL/GenBank/DDBJ databases">
        <title>Complete genome of Haloferula helveola possessing various polysaccharide degrading enzymes.</title>
        <authorList>
            <person name="Takami H."/>
            <person name="Huang C."/>
            <person name="Hamasaki K."/>
        </authorList>
    </citation>
    <scope>NUCLEOTIDE SEQUENCE [LARGE SCALE GENOMIC DNA]</scope>
    <source>
        <strain evidence="7 8">CN-1</strain>
    </source>
</reference>
<dbReference type="PROSITE" id="PS51257">
    <property type="entry name" value="PROKAR_LIPOPROTEIN"/>
    <property type="match status" value="1"/>
</dbReference>
<evidence type="ECO:0000259" key="6">
    <source>
        <dbReference type="PROSITE" id="PS51790"/>
    </source>
</evidence>
<feature type="chain" id="PRO_5045357499" description="peptide-methionine (R)-S-oxide reductase" evidence="5">
    <location>
        <begin position="19"/>
        <end position="194"/>
    </location>
</feature>
<dbReference type="EMBL" id="AP024702">
    <property type="protein sequence ID" value="BCX49930.1"/>
    <property type="molecule type" value="Genomic_DNA"/>
</dbReference>
<dbReference type="Gene3D" id="2.170.150.20">
    <property type="entry name" value="Peptide methionine sulfoxide reductase"/>
    <property type="match status" value="1"/>
</dbReference>
<keyword evidence="5" id="KW-0732">Signal</keyword>
<proteinExistence type="predicted"/>
<dbReference type="Proteomes" id="UP001374893">
    <property type="component" value="Chromosome"/>
</dbReference>
<dbReference type="PROSITE" id="PS51790">
    <property type="entry name" value="MSRB"/>
    <property type="match status" value="1"/>
</dbReference>
<dbReference type="PANTHER" id="PTHR10173:SF52">
    <property type="entry name" value="METHIONINE-R-SULFOXIDE REDUCTASE B1"/>
    <property type="match status" value="1"/>
</dbReference>
<feature type="domain" description="MsrB" evidence="6">
    <location>
        <begin position="44"/>
        <end position="170"/>
    </location>
</feature>